<dbReference type="PROSITE" id="PS51725">
    <property type="entry name" value="ABM"/>
    <property type="match status" value="1"/>
</dbReference>
<organism evidence="2 4">
    <name type="scientific">Bacillus canaveralius</name>
    <dbReference type="NCBI Taxonomy" id="1403243"/>
    <lineage>
        <taxon>Bacteria</taxon>
        <taxon>Bacillati</taxon>
        <taxon>Bacillota</taxon>
        <taxon>Bacilli</taxon>
        <taxon>Bacillales</taxon>
        <taxon>Bacillaceae</taxon>
        <taxon>Bacillus</taxon>
    </lineage>
</organism>
<dbReference type="InterPro" id="IPR011008">
    <property type="entry name" value="Dimeric_a/b-barrel"/>
</dbReference>
<dbReference type="SUPFAM" id="SSF54909">
    <property type="entry name" value="Dimeric alpha+beta barrel"/>
    <property type="match status" value="1"/>
</dbReference>
<sequence>MAIQRGGIQVIVIHAFITIDAAKREKFLEISKLIIKNSQAEEGNISYQLYEEADQPNSFVMLEEWKDLAAIQFHGETDHFKNFMDETSEMLVEPLRAERYEIARKL</sequence>
<dbReference type="InterPro" id="IPR050744">
    <property type="entry name" value="AI-2_Isomerase_LsrG"/>
</dbReference>
<dbReference type="GO" id="GO:0004497">
    <property type="term" value="F:monooxygenase activity"/>
    <property type="evidence" value="ECO:0007669"/>
    <property type="project" value="UniProtKB-KW"/>
</dbReference>
<gene>
    <name evidence="2" type="ORF">CU635_16830</name>
    <name evidence="3" type="ORF">CVD25_19715</name>
</gene>
<evidence type="ECO:0000313" key="2">
    <source>
        <dbReference type="EMBL" id="PLR80938.1"/>
    </source>
</evidence>
<keyword evidence="2" id="KW-0560">Oxidoreductase</keyword>
<evidence type="ECO:0000313" key="3">
    <source>
        <dbReference type="EMBL" id="PLR91226.1"/>
    </source>
</evidence>
<dbReference type="EMBL" id="PGVA01000043">
    <property type="protein sequence ID" value="PLR80938.1"/>
    <property type="molecule type" value="Genomic_DNA"/>
</dbReference>
<dbReference type="Proteomes" id="UP000234951">
    <property type="component" value="Unassembled WGS sequence"/>
</dbReference>
<keyword evidence="2" id="KW-0503">Monooxygenase</keyword>
<dbReference type="Proteomes" id="UP000235114">
    <property type="component" value="Unassembled WGS sequence"/>
</dbReference>
<keyword evidence="5" id="KW-1185">Reference proteome</keyword>
<dbReference type="AlphaFoldDB" id="A0A2N5GIU0"/>
<dbReference type="EMBL" id="PGVD01000067">
    <property type="protein sequence ID" value="PLR91226.1"/>
    <property type="molecule type" value="Genomic_DNA"/>
</dbReference>
<dbReference type="Gene3D" id="3.30.70.100">
    <property type="match status" value="1"/>
</dbReference>
<protein>
    <submittedName>
        <fullName evidence="2">Antibiotic biosynthesis monooxygenase</fullName>
    </submittedName>
</protein>
<dbReference type="PANTHER" id="PTHR33336:SF3">
    <property type="entry name" value="ABM DOMAIN-CONTAINING PROTEIN"/>
    <property type="match status" value="1"/>
</dbReference>
<evidence type="ECO:0000259" key="1">
    <source>
        <dbReference type="PROSITE" id="PS51725"/>
    </source>
</evidence>
<evidence type="ECO:0000313" key="4">
    <source>
        <dbReference type="Proteomes" id="UP000234951"/>
    </source>
</evidence>
<proteinExistence type="predicted"/>
<dbReference type="OrthoDB" id="287932at2"/>
<dbReference type="InterPro" id="IPR007138">
    <property type="entry name" value="ABM_dom"/>
</dbReference>
<reference evidence="2 4" key="1">
    <citation type="submission" date="2017-11" db="EMBL/GenBank/DDBJ databases">
        <title>Comparitive Functional Genomics of Dry Heat Resistant strains isolated from the Viking Spacecraft.</title>
        <authorList>
            <person name="Seuylemezian A."/>
            <person name="Cooper K."/>
            <person name="Vaishampayan P."/>
        </authorList>
    </citation>
    <scope>NUCLEOTIDE SEQUENCE [LARGE SCALE GENOMIC DNA]</scope>
    <source>
        <strain evidence="2 4">M4.6</strain>
    </source>
</reference>
<feature type="domain" description="ABM" evidence="1">
    <location>
        <begin position="11"/>
        <end position="102"/>
    </location>
</feature>
<name>A0A2N5GIU0_9BACI</name>
<evidence type="ECO:0000313" key="5">
    <source>
        <dbReference type="Proteomes" id="UP000235114"/>
    </source>
</evidence>
<dbReference type="PANTHER" id="PTHR33336">
    <property type="entry name" value="QUINOL MONOOXYGENASE YGIN-RELATED"/>
    <property type="match status" value="1"/>
</dbReference>
<comment type="caution">
    <text evidence="2">The sequence shown here is derived from an EMBL/GenBank/DDBJ whole genome shotgun (WGS) entry which is preliminary data.</text>
</comment>
<reference evidence="3 5" key="2">
    <citation type="submission" date="2017-12" db="EMBL/GenBank/DDBJ databases">
        <title>Comparative Functional Genomics of Dry Heat Resistant strains isolated from the Viking Spacecraft.</title>
        <authorList>
            <person name="Seuylemezian A."/>
            <person name="Cooper K."/>
            <person name="Vaishampayan P."/>
        </authorList>
    </citation>
    <scope>NUCLEOTIDE SEQUENCE [LARGE SCALE GENOMIC DNA]</scope>
    <source>
        <strain evidence="3 5">ATCC 29669</strain>
    </source>
</reference>
<dbReference type="Pfam" id="PF03992">
    <property type="entry name" value="ABM"/>
    <property type="match status" value="1"/>
</dbReference>
<accession>A0A2N5GIU0</accession>